<dbReference type="CDD" id="cd00303">
    <property type="entry name" value="retropepsin_like"/>
    <property type="match status" value="1"/>
</dbReference>
<organism evidence="3">
    <name type="scientific">marine sediment metagenome</name>
    <dbReference type="NCBI Taxonomy" id="412755"/>
    <lineage>
        <taxon>unclassified sequences</taxon>
        <taxon>metagenomes</taxon>
        <taxon>ecological metagenomes</taxon>
    </lineage>
</organism>
<dbReference type="Gene3D" id="2.40.70.10">
    <property type="entry name" value="Acid Proteases"/>
    <property type="match status" value="1"/>
</dbReference>
<dbReference type="EMBL" id="LAZR01019803">
    <property type="protein sequence ID" value="KKL91167.1"/>
    <property type="molecule type" value="Genomic_DNA"/>
</dbReference>
<evidence type="ECO:0000313" key="3">
    <source>
        <dbReference type="EMBL" id="KKL91167.1"/>
    </source>
</evidence>
<evidence type="ECO:0000256" key="1">
    <source>
        <dbReference type="ARBA" id="ARBA00022801"/>
    </source>
</evidence>
<name>A0A0F9IVP0_9ZZZZ</name>
<dbReference type="InterPro" id="IPR001995">
    <property type="entry name" value="Peptidase_A2_cat"/>
</dbReference>
<dbReference type="GO" id="GO:0004190">
    <property type="term" value="F:aspartic-type endopeptidase activity"/>
    <property type="evidence" value="ECO:0007669"/>
    <property type="project" value="InterPro"/>
</dbReference>
<dbReference type="AlphaFoldDB" id="A0A0F9IVP0"/>
<keyword evidence="1" id="KW-0378">Hydrolase</keyword>
<dbReference type="SUPFAM" id="SSF50630">
    <property type="entry name" value="Acid proteases"/>
    <property type="match status" value="1"/>
</dbReference>
<evidence type="ECO:0000259" key="2">
    <source>
        <dbReference type="PROSITE" id="PS50175"/>
    </source>
</evidence>
<protein>
    <recommendedName>
        <fullName evidence="2">Peptidase A2 domain-containing protein</fullName>
    </recommendedName>
</protein>
<dbReference type="PROSITE" id="PS50175">
    <property type="entry name" value="ASP_PROT_RETROV"/>
    <property type="match status" value="1"/>
</dbReference>
<feature type="domain" description="Peptidase A2" evidence="2">
    <location>
        <begin position="20"/>
        <end position="94"/>
    </location>
</feature>
<dbReference type="Pfam" id="PF13650">
    <property type="entry name" value="Asp_protease_2"/>
    <property type="match status" value="1"/>
</dbReference>
<sequence length="117" mass="13008">MGITYVEGKVRGTGKKEKTISLLIDSGAHYTLLPQAVWKEIDLKPKREMEFILADGTIITRKVSECYIELEIGEGHTPVVLGEKDDETILGEVTLEILGLVFNPLKRTLSPMKALLI</sequence>
<dbReference type="GO" id="GO:0006508">
    <property type="term" value="P:proteolysis"/>
    <property type="evidence" value="ECO:0007669"/>
    <property type="project" value="InterPro"/>
</dbReference>
<accession>A0A0F9IVP0</accession>
<comment type="caution">
    <text evidence="3">The sequence shown here is derived from an EMBL/GenBank/DDBJ whole genome shotgun (WGS) entry which is preliminary data.</text>
</comment>
<gene>
    <name evidence="3" type="ORF">LCGC14_1897380</name>
</gene>
<proteinExistence type="predicted"/>
<dbReference type="InterPro" id="IPR021109">
    <property type="entry name" value="Peptidase_aspartic_dom_sf"/>
</dbReference>
<reference evidence="3" key="1">
    <citation type="journal article" date="2015" name="Nature">
        <title>Complex archaea that bridge the gap between prokaryotes and eukaryotes.</title>
        <authorList>
            <person name="Spang A."/>
            <person name="Saw J.H."/>
            <person name="Jorgensen S.L."/>
            <person name="Zaremba-Niedzwiedzka K."/>
            <person name="Martijn J."/>
            <person name="Lind A.E."/>
            <person name="van Eijk R."/>
            <person name="Schleper C."/>
            <person name="Guy L."/>
            <person name="Ettema T.J."/>
        </authorList>
    </citation>
    <scope>NUCLEOTIDE SEQUENCE</scope>
</reference>